<gene>
    <name evidence="4" type="ORF">WG66_11816</name>
</gene>
<name>A0A0W0FH76_MONRR</name>
<evidence type="ECO:0008006" key="6">
    <source>
        <dbReference type="Google" id="ProtNLM"/>
    </source>
</evidence>
<comment type="caution">
    <text evidence="4">The sequence shown here is derived from an EMBL/GenBank/DDBJ whole genome shotgun (WGS) entry which is preliminary data.</text>
</comment>
<evidence type="ECO:0000313" key="4">
    <source>
        <dbReference type="EMBL" id="KTB35651.1"/>
    </source>
</evidence>
<dbReference type="PROSITE" id="PS50229">
    <property type="entry name" value="WH1"/>
    <property type="match status" value="1"/>
</dbReference>
<dbReference type="Pfam" id="PF00568">
    <property type="entry name" value="WH1"/>
    <property type="match status" value="1"/>
</dbReference>
<dbReference type="InterPro" id="IPR000697">
    <property type="entry name" value="WH1/EVH1_dom"/>
</dbReference>
<dbReference type="eggNOG" id="ENOG502R0V3">
    <property type="taxonomic scope" value="Eukaryota"/>
</dbReference>
<evidence type="ECO:0000256" key="1">
    <source>
        <dbReference type="SAM" id="MobiDB-lite"/>
    </source>
</evidence>
<accession>A0A0W0FH76</accession>
<reference evidence="4 5" key="1">
    <citation type="submission" date="2015-12" db="EMBL/GenBank/DDBJ databases">
        <title>Draft genome sequence of Moniliophthora roreri, the causal agent of frosty pod rot of cacao.</title>
        <authorList>
            <person name="Aime M.C."/>
            <person name="Diaz-Valderrama J.R."/>
            <person name="Kijpornyongpan T."/>
            <person name="Phillips-Mora W."/>
        </authorList>
    </citation>
    <scope>NUCLEOTIDE SEQUENCE [LARGE SCALE GENOMIC DNA]</scope>
    <source>
        <strain evidence="4 5">MCA 2952</strain>
    </source>
</reference>
<evidence type="ECO:0000259" key="3">
    <source>
        <dbReference type="PROSITE" id="PS50229"/>
    </source>
</evidence>
<evidence type="ECO:0000259" key="2">
    <source>
        <dbReference type="PROSITE" id="PS50108"/>
    </source>
</evidence>
<feature type="compositionally biased region" description="Low complexity" evidence="1">
    <location>
        <begin position="69"/>
        <end position="83"/>
    </location>
</feature>
<dbReference type="Gene3D" id="3.90.810.10">
    <property type="entry name" value="CRIB domain"/>
    <property type="match status" value="1"/>
</dbReference>
<feature type="domain" description="WH1" evidence="3">
    <location>
        <begin position="21"/>
        <end position="155"/>
    </location>
</feature>
<dbReference type="SUPFAM" id="SSF50729">
    <property type="entry name" value="PH domain-like"/>
    <property type="match status" value="1"/>
</dbReference>
<dbReference type="InterPro" id="IPR011993">
    <property type="entry name" value="PH-like_dom_sf"/>
</dbReference>
<dbReference type="InterPro" id="IPR000095">
    <property type="entry name" value="CRIB_dom"/>
</dbReference>
<protein>
    <recommendedName>
        <fullName evidence="6">CRIB domain-containing protein</fullName>
    </recommendedName>
</protein>
<dbReference type="InterPro" id="IPR036936">
    <property type="entry name" value="CRIB_dom_sf"/>
</dbReference>
<dbReference type="Gene3D" id="2.30.29.30">
    <property type="entry name" value="Pleckstrin-homology domain (PH domain)/Phosphotyrosine-binding domain (PTB)"/>
    <property type="match status" value="1"/>
</dbReference>
<proteinExistence type="predicted"/>
<organism evidence="4 5">
    <name type="scientific">Moniliophthora roreri</name>
    <name type="common">Frosty pod rot fungus</name>
    <name type="synonym">Monilia roreri</name>
    <dbReference type="NCBI Taxonomy" id="221103"/>
    <lineage>
        <taxon>Eukaryota</taxon>
        <taxon>Fungi</taxon>
        <taxon>Dikarya</taxon>
        <taxon>Basidiomycota</taxon>
        <taxon>Agaricomycotina</taxon>
        <taxon>Agaricomycetes</taxon>
        <taxon>Agaricomycetidae</taxon>
        <taxon>Agaricales</taxon>
        <taxon>Marasmiineae</taxon>
        <taxon>Marasmiaceae</taxon>
        <taxon>Moniliophthora</taxon>
    </lineage>
</organism>
<dbReference type="EMBL" id="LATX01001986">
    <property type="protein sequence ID" value="KTB35651.1"/>
    <property type="molecule type" value="Genomic_DNA"/>
</dbReference>
<feature type="region of interest" description="Disordered" evidence="1">
    <location>
        <begin position="62"/>
        <end position="83"/>
    </location>
</feature>
<sequence>MFSQLLSAKDRRKVSTSYSSLVSHNRVTLVEAYAKVYHAKFGAEPVEWQYFNQKGKVVFGRDEECGPDGSSEQSGSSLGSSSGIPDAERYWFRLVDPLTGKVNWLFPVPENLVYHTEKPFFHVFNGRSRMWGLLFDNDIEGNAFGQTVKHYLPSSPIATRKTSTKTRPTMFRLRSLRSKNNSTLSVTEASPQPTITPAMISMPRTNSFSHLAHIGLNRDGEVEGSEGVDPSWTRIVTERQNHNPHRSTIMKDIGCFQGFI</sequence>
<evidence type="ECO:0000313" key="5">
    <source>
        <dbReference type="Proteomes" id="UP000054988"/>
    </source>
</evidence>
<dbReference type="Proteomes" id="UP000054988">
    <property type="component" value="Unassembled WGS sequence"/>
</dbReference>
<dbReference type="AlphaFoldDB" id="A0A0W0FH76"/>
<dbReference type="PROSITE" id="PS50108">
    <property type="entry name" value="CRIB"/>
    <property type="match status" value="1"/>
</dbReference>
<feature type="domain" description="CRIB" evidence="2">
    <location>
        <begin position="200"/>
        <end position="215"/>
    </location>
</feature>